<feature type="domain" description="Cupin type-2" evidence="1">
    <location>
        <begin position="42"/>
        <end position="109"/>
    </location>
</feature>
<evidence type="ECO:0000313" key="2">
    <source>
        <dbReference type="EMBL" id="SHI89109.1"/>
    </source>
</evidence>
<dbReference type="RefSeq" id="WP_073032837.1">
    <property type="nucleotide sequence ID" value="NZ_FQXJ01000028.1"/>
</dbReference>
<keyword evidence="3" id="KW-1185">Reference proteome</keyword>
<dbReference type="InterPro" id="IPR013096">
    <property type="entry name" value="Cupin_2"/>
</dbReference>
<dbReference type="InterPro" id="IPR011051">
    <property type="entry name" value="RmlC_Cupin_sf"/>
</dbReference>
<dbReference type="AlphaFoldDB" id="A0A1M6EUR7"/>
<gene>
    <name evidence="2" type="ORF">SAMN02746098_04816</name>
</gene>
<evidence type="ECO:0000259" key="1">
    <source>
        <dbReference type="Pfam" id="PF07883"/>
    </source>
</evidence>
<name>A0A1M6EUR7_9FIRM</name>
<dbReference type="Gene3D" id="2.60.120.10">
    <property type="entry name" value="Jelly Rolls"/>
    <property type="match status" value="1"/>
</dbReference>
<reference evidence="3" key="1">
    <citation type="submission" date="2016-11" db="EMBL/GenBank/DDBJ databases">
        <authorList>
            <person name="Varghese N."/>
            <person name="Submissions S."/>
        </authorList>
    </citation>
    <scope>NUCLEOTIDE SEQUENCE [LARGE SCALE GENOMIC DNA]</scope>
    <source>
        <strain evidence="3">DSM 15449</strain>
    </source>
</reference>
<dbReference type="OrthoDB" id="9791297at2"/>
<dbReference type="CDD" id="cd02222">
    <property type="entry name" value="cupin_TM1459-like"/>
    <property type="match status" value="1"/>
</dbReference>
<accession>A0A1M6EUR7</accession>
<dbReference type="PANTHER" id="PTHR37694:SF1">
    <property type="entry name" value="SLR8022 PROTEIN"/>
    <property type="match status" value="1"/>
</dbReference>
<organism evidence="2 3">
    <name type="scientific">Desulfosporosinus lacus DSM 15449</name>
    <dbReference type="NCBI Taxonomy" id="1121420"/>
    <lineage>
        <taxon>Bacteria</taxon>
        <taxon>Bacillati</taxon>
        <taxon>Bacillota</taxon>
        <taxon>Clostridia</taxon>
        <taxon>Eubacteriales</taxon>
        <taxon>Desulfitobacteriaceae</taxon>
        <taxon>Desulfosporosinus</taxon>
    </lineage>
</organism>
<dbReference type="EMBL" id="FQXJ01000028">
    <property type="protein sequence ID" value="SHI89109.1"/>
    <property type="molecule type" value="Genomic_DNA"/>
</dbReference>
<dbReference type="InterPro" id="IPR014710">
    <property type="entry name" value="RmlC-like_jellyroll"/>
</dbReference>
<dbReference type="SUPFAM" id="SSF51182">
    <property type="entry name" value="RmlC-like cupins"/>
    <property type="match status" value="1"/>
</dbReference>
<dbReference type="Pfam" id="PF07883">
    <property type="entry name" value="Cupin_2"/>
    <property type="match status" value="1"/>
</dbReference>
<proteinExistence type="predicted"/>
<dbReference type="PANTHER" id="PTHR37694">
    <property type="entry name" value="SLR8022 PROTEIN"/>
    <property type="match status" value="1"/>
</dbReference>
<dbReference type="STRING" id="1121420.SAMN02746098_04816"/>
<sequence length="115" mass="12879">MIVSHNRDVLGTPINNDQIKNAVKKVLISPDQGWEGYVMREFELGQGGYTPRHTHPWPHINYILEGTGSLYLDGQDYALEAGSFAFVPSNELHQFTNTGDGRFAFICIVPEEGDK</sequence>
<protein>
    <submittedName>
        <fullName evidence="2">Cupin domain protein</fullName>
    </submittedName>
</protein>
<evidence type="ECO:0000313" key="3">
    <source>
        <dbReference type="Proteomes" id="UP000183954"/>
    </source>
</evidence>
<dbReference type="Proteomes" id="UP000183954">
    <property type="component" value="Unassembled WGS sequence"/>
</dbReference>